<dbReference type="OMA" id="QTHWLTA"/>
<evidence type="ECO:0000256" key="3">
    <source>
        <dbReference type="SAM" id="Coils"/>
    </source>
</evidence>
<feature type="region of interest" description="Disordered" evidence="4">
    <location>
        <begin position="1704"/>
        <end position="1738"/>
    </location>
</feature>
<dbReference type="GeneID" id="20655674"/>
<dbReference type="PANTHER" id="PTHR22895:SF0">
    <property type="entry name" value="ARMADILLO REPEAT-CONTAINING PROTEIN 6"/>
    <property type="match status" value="1"/>
</dbReference>
<feature type="compositionally biased region" description="Basic and acidic residues" evidence="4">
    <location>
        <begin position="930"/>
        <end position="939"/>
    </location>
</feature>
<feature type="region of interest" description="Disordered" evidence="4">
    <location>
        <begin position="919"/>
        <end position="939"/>
    </location>
</feature>
<dbReference type="EMBL" id="JH159152">
    <property type="protein sequence ID" value="EGZ25368.1"/>
    <property type="molecule type" value="Genomic_DNA"/>
</dbReference>
<dbReference type="InParanoid" id="G4YSD7"/>
<accession>G4YSD7</accession>
<dbReference type="InterPro" id="IPR016024">
    <property type="entry name" value="ARM-type_fold"/>
</dbReference>
<feature type="coiled-coil region" evidence="3">
    <location>
        <begin position="574"/>
        <end position="733"/>
    </location>
</feature>
<dbReference type="Proteomes" id="UP000002640">
    <property type="component" value="Unassembled WGS sequence"/>
</dbReference>
<dbReference type="Gene3D" id="1.25.10.10">
    <property type="entry name" value="Leucine-rich Repeat Variant"/>
    <property type="match status" value="4"/>
</dbReference>
<name>G4YSD7_PHYSP</name>
<gene>
    <name evidence="5" type="ORF">PHYSODRAFT_483831</name>
</gene>
<evidence type="ECO:0000256" key="4">
    <source>
        <dbReference type="SAM" id="MobiDB-lite"/>
    </source>
</evidence>
<dbReference type="KEGG" id="psoj:PHYSODRAFT_483831"/>
<feature type="coiled-coil region" evidence="3">
    <location>
        <begin position="185"/>
        <end position="226"/>
    </location>
</feature>
<feature type="compositionally biased region" description="Low complexity" evidence="4">
    <location>
        <begin position="1724"/>
        <end position="1736"/>
    </location>
</feature>
<evidence type="ECO:0000256" key="1">
    <source>
        <dbReference type="ARBA" id="ARBA00022737"/>
    </source>
</evidence>
<proteinExistence type="predicted"/>
<keyword evidence="3" id="KW-0175">Coiled coil</keyword>
<dbReference type="SUPFAM" id="SSF48371">
    <property type="entry name" value="ARM repeat"/>
    <property type="match status" value="2"/>
</dbReference>
<feature type="region of interest" description="Disordered" evidence="4">
    <location>
        <begin position="1751"/>
        <end position="1785"/>
    </location>
</feature>
<feature type="repeat" description="ARM" evidence="2">
    <location>
        <begin position="1021"/>
        <end position="1070"/>
    </location>
</feature>
<dbReference type="SMART" id="SM00185">
    <property type="entry name" value="ARM"/>
    <property type="match status" value="8"/>
</dbReference>
<dbReference type="InterPro" id="IPR011989">
    <property type="entry name" value="ARM-like"/>
</dbReference>
<keyword evidence="1" id="KW-0677">Repeat</keyword>
<reference evidence="5 6" key="1">
    <citation type="journal article" date="2006" name="Science">
        <title>Phytophthora genome sequences uncover evolutionary origins and mechanisms of pathogenesis.</title>
        <authorList>
            <person name="Tyler B.M."/>
            <person name="Tripathy S."/>
            <person name="Zhang X."/>
            <person name="Dehal P."/>
            <person name="Jiang R.H."/>
            <person name="Aerts A."/>
            <person name="Arredondo F.D."/>
            <person name="Baxter L."/>
            <person name="Bensasson D."/>
            <person name="Beynon J.L."/>
            <person name="Chapman J."/>
            <person name="Damasceno C.M."/>
            <person name="Dorrance A.E."/>
            <person name="Dou D."/>
            <person name="Dickerman A.W."/>
            <person name="Dubchak I.L."/>
            <person name="Garbelotto M."/>
            <person name="Gijzen M."/>
            <person name="Gordon S.G."/>
            <person name="Govers F."/>
            <person name="Grunwald N.J."/>
            <person name="Huang W."/>
            <person name="Ivors K.L."/>
            <person name="Jones R.W."/>
            <person name="Kamoun S."/>
            <person name="Krampis K."/>
            <person name="Lamour K.H."/>
            <person name="Lee M.K."/>
            <person name="McDonald W.H."/>
            <person name="Medina M."/>
            <person name="Meijer H.J."/>
            <person name="Nordberg E.K."/>
            <person name="Maclean D.J."/>
            <person name="Ospina-Giraldo M.D."/>
            <person name="Morris P.F."/>
            <person name="Phuntumart V."/>
            <person name="Putnam N.H."/>
            <person name="Rash S."/>
            <person name="Rose J.K."/>
            <person name="Sakihama Y."/>
            <person name="Salamov A.A."/>
            <person name="Savidor A."/>
            <person name="Scheuring C.F."/>
            <person name="Smith B.M."/>
            <person name="Sobral B.W."/>
            <person name="Terry A."/>
            <person name="Torto-Alalibo T.A."/>
            <person name="Win J."/>
            <person name="Xu Z."/>
            <person name="Zhang H."/>
            <person name="Grigoriev I.V."/>
            <person name="Rokhsar D.S."/>
            <person name="Boore J.L."/>
        </authorList>
    </citation>
    <scope>NUCLEOTIDE SEQUENCE [LARGE SCALE GENOMIC DNA]</scope>
    <source>
        <strain evidence="5 6">P6497</strain>
    </source>
</reference>
<dbReference type="PANTHER" id="PTHR22895">
    <property type="entry name" value="ARMADILLO REPEAT-CONTAINING PROTEIN 6"/>
    <property type="match status" value="1"/>
</dbReference>
<evidence type="ECO:0008006" key="7">
    <source>
        <dbReference type="Google" id="ProtNLM"/>
    </source>
</evidence>
<dbReference type="InterPro" id="IPR000225">
    <property type="entry name" value="Armadillo"/>
</dbReference>
<protein>
    <recommendedName>
        <fullName evidence="7">Armadillo-type fold</fullName>
    </recommendedName>
</protein>
<feature type="region of interest" description="Disordered" evidence="4">
    <location>
        <begin position="1332"/>
        <end position="1355"/>
    </location>
</feature>
<evidence type="ECO:0000256" key="2">
    <source>
        <dbReference type="PROSITE-ProRule" id="PRU00259"/>
    </source>
</evidence>
<sequence length="1785" mass="201496">MPARERFEEEWKRYEQLKAEVQQSAAKQRSLAMEVLTANRELFEREQETLKEEDAAVIAVERKRRIAEKEEQAAAKAKAEAEARKAQQPSTGKASVVPVFARDSVAKKGLTLAADDQVFEQELRDFAVAQRVDRLYLSIPLTRDQRVRERHRLEPEFVHTKHVESRVLEAEKIEFDLLEKSALRHEEAATKAAELRELCEQIRDQQRSVEDELVIVEASIARLEAETAPPPEQPRPTDEELERAAGRYLTVEPLSSDEDEGEAEAPSGYVDDARMKMDESELRELKAFTDAELAWRRWEKAEKTRCTKLNKLSDRHSLLTTSQKQLAVDLALYEDADAPFFERLRDLEKAANTRMWDLQAQTQVVRARFVVERAAREESVFQMRDRLKELQQQLEDAYALPMQAIHPLERVQLEAQSQKLVESLKKQEAELQARYAKEEEAKALLVSLELRSCDYTDAKLQEETKLFTEKQALWDLNFTLVDELQSCRQTIERLYLFMQDDEPKPKLERNEQDQGSEALYEENARVFETKLQYLQQVRRFLFMCYDREDRWRALAATTFIKDTTSDEWMTSMQLSRQEDTLALLQTQHEEQQQALQRQIKLLTKVKASLQAQIEDLNAKMQRLQSDYQAASEKVRLQTQEVIRALRAETEEHKAALEKEQLRFRSDRERLIREHDAIREELEKRLQGLDDVIDKQTHWLTAAKRELHAQRVANEELLKAYQSLEKRRAAEVNDMRFRISAQIKKINNIEMWNLSMKISAKEAHTDFINMQKDMAKQQQQHKQLQRGLRLLNWRHRVTAQTILTDVNLLFAFFADGIAILAGTTSEINDALRENAGIEVLAALARHSSQQSVRAICARALGQLSWNANVTARSLGWKAKQKWFQWMKTQSTVVLDTLSASNTAFDAVAEEEATEMNWLADPSAPIDDISGESDHDLSSKGGRDKAKKLLFTQTWQQFDGKAFPDTNVANQQYMGLSSNVLQIILDLCRSPETDKLVKRNALHSLALIVRSSRNTSIIGRLDGSIALLISLLEPKSDLISDEDPHIVRHAVQALANLAYRNSFNQQLIYTQGGIPLLLRLCDRAVNSSDALDADVDLTLATTQTLSHLSHDHVLSCQAIVEARGISILTRLCNSPRIHDAIDLEVYELIQTYASQVIANVITLLDQEDSESDNRSYHVADFILEEQAEPPRYSSGVDPAMKKPNHDNQTQHNDEQLAQLSPKHAGVSTFVLMCASCNRNVAFHGAVVLGSIAQHDAIRGAIGAASGMDALFLLAARTEDLPMVAQATWALANLTWNRDNQYRVARYIDQLYQICTLGSSHTAPVSLNQQEANLQHEENQDGDEMQPEDPATTAQRKQQDDLLMRQIREHGLCIVANSLFYNDANRQLVASHADWMQLLARNALEADGATLENSARALCSLSYSDSIALRMGASALVDSPSKARNAKPTPQSMTGLHVFIRLCGRAGHVGVQQHGLFGVINLCLHDSNKTRMLEIPHGIDTLVNLSGHMNKELSEPALEALELLADLRQLKQDHGISSAQSFESVDMKKLIALLSDATNPSLVAMISDAIANEVWKRPSAQVRLRNEHGLEKLLEICAKPSPLFPSATSGSSPAAAAEIERRVRISCLWALRNTVASNVRNQNLVGALGGVQQLVSAYDRERQSEEVVEALLAALVAVVMKHPRNSQQLVQFGLDMLIALADGTEDGDRLEDEDRRSRGVFLPPLNPSAAARSTASSPSKRNATLARELLHLVAPYNTRQDAPVSPDAKVRRRQQLQSSSAASPVHRR</sequence>
<feature type="coiled-coil region" evidence="3">
    <location>
        <begin position="4"/>
        <end position="87"/>
    </location>
</feature>
<evidence type="ECO:0000313" key="5">
    <source>
        <dbReference type="EMBL" id="EGZ25368.1"/>
    </source>
</evidence>
<keyword evidence="6" id="KW-1185">Reference proteome</keyword>
<dbReference type="PROSITE" id="PS50176">
    <property type="entry name" value="ARM_REPEAT"/>
    <property type="match status" value="1"/>
</dbReference>
<dbReference type="RefSeq" id="XP_009520656.1">
    <property type="nucleotide sequence ID" value="XM_009522361.1"/>
</dbReference>
<evidence type="ECO:0000313" key="6">
    <source>
        <dbReference type="Proteomes" id="UP000002640"/>
    </source>
</evidence>
<organism evidence="5 6">
    <name type="scientific">Phytophthora sojae (strain P6497)</name>
    <name type="common">Soybean stem and root rot agent</name>
    <name type="synonym">Phytophthora megasperma f. sp. glycines</name>
    <dbReference type="NCBI Taxonomy" id="1094619"/>
    <lineage>
        <taxon>Eukaryota</taxon>
        <taxon>Sar</taxon>
        <taxon>Stramenopiles</taxon>
        <taxon>Oomycota</taxon>
        <taxon>Peronosporomycetes</taxon>
        <taxon>Peronosporales</taxon>
        <taxon>Peronosporaceae</taxon>
        <taxon>Phytophthora</taxon>
    </lineage>
</organism>
<feature type="coiled-coil region" evidence="3">
    <location>
        <begin position="380"/>
        <end position="441"/>
    </location>
</feature>